<dbReference type="Pfam" id="PF06823">
    <property type="entry name" value="DUF1236"/>
    <property type="match status" value="1"/>
</dbReference>
<dbReference type="InterPro" id="IPR009642">
    <property type="entry name" value="DUF1236"/>
</dbReference>
<keyword evidence="1" id="KW-0732">Signal</keyword>
<feature type="signal peptide" evidence="1">
    <location>
        <begin position="1"/>
        <end position="20"/>
    </location>
</feature>
<reference evidence="2 3" key="1">
    <citation type="submission" date="2015-07" db="EMBL/GenBank/DDBJ databases">
        <title>Whole genome sequencing of Bosea vaviloviae isolated from cave pool.</title>
        <authorList>
            <person name="Tan N.E.H."/>
            <person name="Lee Y.P."/>
            <person name="Gan H.M."/>
            <person name="Barton H."/>
            <person name="Savka M.A."/>
        </authorList>
    </citation>
    <scope>NUCLEOTIDE SEQUENCE [LARGE SCALE GENOMIC DNA]</scope>
    <source>
        <strain evidence="2 3">SD260</strain>
    </source>
</reference>
<comment type="caution">
    <text evidence="2">The sequence shown here is derived from an EMBL/GenBank/DDBJ whole genome shotgun (WGS) entry which is preliminary data.</text>
</comment>
<protein>
    <recommendedName>
        <fullName evidence="4">DUF1236 domain-containing protein</fullName>
    </recommendedName>
</protein>
<accession>A0A0N1F858</accession>
<sequence>MMKSLAFAAALAVLPATVFAQSTGPAVRDPAGGATRDPALGVGTVQTPGAIQGQSAAPMKRDAAGGSMIDDSPRFRTYVMEQRVPSYAYKQPVTVGVILPEQGVVYRDVPAEYGAQGYRYTVVNERPVLVEPRTRRIVQIIN</sequence>
<evidence type="ECO:0000313" key="3">
    <source>
        <dbReference type="Proteomes" id="UP000037822"/>
    </source>
</evidence>
<dbReference type="Proteomes" id="UP000037822">
    <property type="component" value="Unassembled WGS sequence"/>
</dbReference>
<evidence type="ECO:0000313" key="2">
    <source>
        <dbReference type="EMBL" id="KPH82549.1"/>
    </source>
</evidence>
<gene>
    <name evidence="2" type="ORF">AE618_03510</name>
</gene>
<proteinExistence type="predicted"/>
<keyword evidence="3" id="KW-1185">Reference proteome</keyword>
<feature type="chain" id="PRO_5005870958" description="DUF1236 domain-containing protein" evidence="1">
    <location>
        <begin position="21"/>
        <end position="142"/>
    </location>
</feature>
<name>A0A0N1F858_9HYPH</name>
<dbReference type="RefSeq" id="WP_054207660.1">
    <property type="nucleotide sequence ID" value="NZ_LGSZ01000019.1"/>
</dbReference>
<evidence type="ECO:0000256" key="1">
    <source>
        <dbReference type="SAM" id="SignalP"/>
    </source>
</evidence>
<dbReference type="AlphaFoldDB" id="A0A0N1F858"/>
<dbReference type="OrthoDB" id="102964at2"/>
<organism evidence="2 3">
    <name type="scientific">Bosea vaviloviae</name>
    <dbReference type="NCBI Taxonomy" id="1526658"/>
    <lineage>
        <taxon>Bacteria</taxon>
        <taxon>Pseudomonadati</taxon>
        <taxon>Pseudomonadota</taxon>
        <taxon>Alphaproteobacteria</taxon>
        <taxon>Hyphomicrobiales</taxon>
        <taxon>Boseaceae</taxon>
        <taxon>Bosea</taxon>
    </lineage>
</organism>
<dbReference type="EMBL" id="LGSZ01000019">
    <property type="protein sequence ID" value="KPH82549.1"/>
    <property type="molecule type" value="Genomic_DNA"/>
</dbReference>
<evidence type="ECO:0008006" key="4">
    <source>
        <dbReference type="Google" id="ProtNLM"/>
    </source>
</evidence>
<dbReference type="PATRIC" id="fig|1526658.3.peg.1311"/>